<sequence>SGPDNLHAYDPELDRTFYSVFASDSVSSSFASNSASNTYASNFDLGSSSVGSDSNFGVSISQFDLDNMENNDRTLKELATPYFHGLVGKDPHKDLKEFHVVCSTMRPHGILEDYIRMNAFPCSLDGATKDWLYL</sequence>
<evidence type="ECO:0000313" key="1">
    <source>
        <dbReference type="EMBL" id="RDX99147.1"/>
    </source>
</evidence>
<reference evidence="1" key="1">
    <citation type="submission" date="2018-05" db="EMBL/GenBank/DDBJ databases">
        <title>Draft genome of Mucuna pruriens seed.</title>
        <authorList>
            <person name="Nnadi N.E."/>
            <person name="Vos R."/>
            <person name="Hasami M.H."/>
            <person name="Devisetty U.K."/>
            <person name="Aguiy J.C."/>
        </authorList>
    </citation>
    <scope>NUCLEOTIDE SEQUENCE [LARGE SCALE GENOMIC DNA]</scope>
    <source>
        <strain evidence="1">JCA_2017</strain>
    </source>
</reference>
<proteinExistence type="predicted"/>
<dbReference type="Proteomes" id="UP000257109">
    <property type="component" value="Unassembled WGS sequence"/>
</dbReference>
<gene>
    <name evidence="1" type="ORF">CR513_17826</name>
</gene>
<name>A0A371H8M8_MUCPR</name>
<comment type="caution">
    <text evidence="1">The sequence shown here is derived from an EMBL/GenBank/DDBJ whole genome shotgun (WGS) entry which is preliminary data.</text>
</comment>
<feature type="non-terminal residue" evidence="1">
    <location>
        <position position="134"/>
    </location>
</feature>
<feature type="non-terminal residue" evidence="1">
    <location>
        <position position="1"/>
    </location>
</feature>
<dbReference type="AlphaFoldDB" id="A0A371H8M8"/>
<protein>
    <submittedName>
        <fullName evidence="1">Uncharacterized protein</fullName>
    </submittedName>
</protein>
<evidence type="ECO:0000313" key="2">
    <source>
        <dbReference type="Proteomes" id="UP000257109"/>
    </source>
</evidence>
<keyword evidence="2" id="KW-1185">Reference proteome</keyword>
<dbReference type="OrthoDB" id="1422241at2759"/>
<dbReference type="EMBL" id="QJKJ01003290">
    <property type="protein sequence ID" value="RDX99147.1"/>
    <property type="molecule type" value="Genomic_DNA"/>
</dbReference>
<accession>A0A371H8M8</accession>
<organism evidence="1 2">
    <name type="scientific">Mucuna pruriens</name>
    <name type="common">Velvet bean</name>
    <name type="synonym">Dolichos pruriens</name>
    <dbReference type="NCBI Taxonomy" id="157652"/>
    <lineage>
        <taxon>Eukaryota</taxon>
        <taxon>Viridiplantae</taxon>
        <taxon>Streptophyta</taxon>
        <taxon>Embryophyta</taxon>
        <taxon>Tracheophyta</taxon>
        <taxon>Spermatophyta</taxon>
        <taxon>Magnoliopsida</taxon>
        <taxon>eudicotyledons</taxon>
        <taxon>Gunneridae</taxon>
        <taxon>Pentapetalae</taxon>
        <taxon>rosids</taxon>
        <taxon>fabids</taxon>
        <taxon>Fabales</taxon>
        <taxon>Fabaceae</taxon>
        <taxon>Papilionoideae</taxon>
        <taxon>50 kb inversion clade</taxon>
        <taxon>NPAAA clade</taxon>
        <taxon>indigoferoid/millettioid clade</taxon>
        <taxon>Phaseoleae</taxon>
        <taxon>Mucuna</taxon>
    </lineage>
</organism>